<dbReference type="SMART" id="SM00248">
    <property type="entry name" value="ANK"/>
    <property type="match status" value="2"/>
</dbReference>
<comment type="caution">
    <text evidence="3">The sequence shown here is derived from an EMBL/GenBank/DDBJ whole genome shotgun (WGS) entry which is preliminary data.</text>
</comment>
<dbReference type="Pfam" id="PF12796">
    <property type="entry name" value="Ank_2"/>
    <property type="match status" value="1"/>
</dbReference>
<dbReference type="EMBL" id="JAPFFF010000002">
    <property type="protein sequence ID" value="KAK8895755.1"/>
    <property type="molecule type" value="Genomic_DNA"/>
</dbReference>
<dbReference type="PROSITE" id="PS50088">
    <property type="entry name" value="ANK_REPEAT"/>
    <property type="match status" value="1"/>
</dbReference>
<dbReference type="Pfam" id="PF11929">
    <property type="entry name" value="DUF3447"/>
    <property type="match status" value="1"/>
</dbReference>
<dbReference type="InterPro" id="IPR002110">
    <property type="entry name" value="Ankyrin_rpt"/>
</dbReference>
<organism evidence="3 4">
    <name type="scientific">Tritrichomonas musculus</name>
    <dbReference type="NCBI Taxonomy" id="1915356"/>
    <lineage>
        <taxon>Eukaryota</taxon>
        <taxon>Metamonada</taxon>
        <taxon>Parabasalia</taxon>
        <taxon>Tritrichomonadida</taxon>
        <taxon>Tritrichomonadidae</taxon>
        <taxon>Tritrichomonas</taxon>
    </lineage>
</organism>
<protein>
    <recommendedName>
        <fullName evidence="2">DUF3447 domain-containing protein</fullName>
    </recommendedName>
</protein>
<keyword evidence="1" id="KW-0040">ANK repeat</keyword>
<dbReference type="InterPro" id="IPR020683">
    <property type="entry name" value="DUF3447"/>
</dbReference>
<accession>A0ABR2KXE5</accession>
<name>A0ABR2KXE5_9EUKA</name>
<proteinExistence type="predicted"/>
<dbReference type="Proteomes" id="UP001470230">
    <property type="component" value="Unassembled WGS sequence"/>
</dbReference>
<keyword evidence="4" id="KW-1185">Reference proteome</keyword>
<dbReference type="PANTHER" id="PTHR24159">
    <property type="match status" value="1"/>
</dbReference>
<reference evidence="3 4" key="1">
    <citation type="submission" date="2024-04" db="EMBL/GenBank/DDBJ databases">
        <title>Tritrichomonas musculus Genome.</title>
        <authorList>
            <person name="Alves-Ferreira E."/>
            <person name="Grigg M."/>
            <person name="Lorenzi H."/>
            <person name="Galac M."/>
        </authorList>
    </citation>
    <scope>NUCLEOTIDE SEQUENCE [LARGE SCALE GENOMIC DNA]</scope>
    <source>
        <strain evidence="3 4">EAF2021</strain>
    </source>
</reference>
<dbReference type="PANTHER" id="PTHR24159:SF5">
    <property type="entry name" value="ANK_REP_REGION DOMAIN-CONTAINING PROTEIN"/>
    <property type="match status" value="1"/>
</dbReference>
<dbReference type="SUPFAM" id="SSF48403">
    <property type="entry name" value="Ankyrin repeat"/>
    <property type="match status" value="1"/>
</dbReference>
<evidence type="ECO:0000256" key="1">
    <source>
        <dbReference type="PROSITE-ProRule" id="PRU00023"/>
    </source>
</evidence>
<gene>
    <name evidence="3" type="ORF">M9Y10_013640</name>
</gene>
<feature type="domain" description="DUF3447" evidence="2">
    <location>
        <begin position="24"/>
        <end position="78"/>
    </location>
</feature>
<evidence type="ECO:0000259" key="2">
    <source>
        <dbReference type="Pfam" id="PF11929"/>
    </source>
</evidence>
<evidence type="ECO:0000313" key="4">
    <source>
        <dbReference type="Proteomes" id="UP001470230"/>
    </source>
</evidence>
<feature type="repeat" description="ANK" evidence="1">
    <location>
        <begin position="212"/>
        <end position="248"/>
    </location>
</feature>
<dbReference type="InterPro" id="IPR036770">
    <property type="entry name" value="Ankyrin_rpt-contain_sf"/>
</dbReference>
<evidence type="ECO:0000313" key="3">
    <source>
        <dbReference type="EMBL" id="KAK8895755.1"/>
    </source>
</evidence>
<dbReference type="Gene3D" id="1.25.40.20">
    <property type="entry name" value="Ankyrin repeat-containing domain"/>
    <property type="match status" value="1"/>
</dbReference>
<sequence>MEFSAYYGSLRCFKFLYLNKARYSNNINCFAIAGGNAEIIHICEIISKNYELCLNSSIQFHQNDVYEWLIMNKNVEPDIECLLSSIRCHNIILFPNIVDFLLDENKEIDIINNINQIVECAIYAFEPLMIQYIFDNVNIPKDISFHAEAFLAIKISSFHSLEILIKNFDYSQILNSPTTLLMASIRYSSLPFAELISAKYDSSIDYDFQDEKGLTPLHHAILLNDLDKTRFLLNKYIKFNFDINVKDNLSMSPFFYSIREGNEEIVKILLNSKKVKGNDHDQIIINLIYYGV</sequence>